<protein>
    <recommendedName>
        <fullName evidence="19">Bifunctional NAD(P)H-hydrate repair enzyme</fullName>
    </recommendedName>
    <alternativeName>
        <fullName evidence="19">Nicotinamide nucleotide repair protein</fullName>
    </alternativeName>
    <domain>
        <recommendedName>
            <fullName evidence="19">ADP-dependent (S)-NAD(P)H-hydrate dehydratase</fullName>
            <ecNumber evidence="19">4.2.1.136</ecNumber>
        </recommendedName>
        <alternativeName>
            <fullName evidence="19">ADP-dependent NAD(P)HX dehydratase</fullName>
        </alternativeName>
    </domain>
    <domain>
        <recommendedName>
            <fullName evidence="19">NAD(P)H-hydrate epimerase</fullName>
            <ecNumber evidence="19">5.1.99.6</ecNumber>
        </recommendedName>
    </domain>
</protein>
<dbReference type="GO" id="GO:0005524">
    <property type="term" value="F:ATP binding"/>
    <property type="evidence" value="ECO:0007669"/>
    <property type="project" value="UniProtKB-UniRule"/>
</dbReference>
<dbReference type="InterPro" id="IPR017953">
    <property type="entry name" value="Carbohydrate_kinase_pred_CS"/>
</dbReference>
<dbReference type="GO" id="GO:0046496">
    <property type="term" value="P:nicotinamide nucleotide metabolic process"/>
    <property type="evidence" value="ECO:0007669"/>
    <property type="project" value="UniProtKB-UniRule"/>
</dbReference>
<evidence type="ECO:0000256" key="18">
    <source>
        <dbReference type="HAMAP-Rule" id="MF_01966"/>
    </source>
</evidence>
<comment type="similarity">
    <text evidence="3 19">In the N-terminal section; belongs to the NnrE/AIBP family.</text>
</comment>
<dbReference type="InterPro" id="IPR004443">
    <property type="entry name" value="YjeF_N_dom"/>
</dbReference>
<keyword evidence="5 18" id="KW-0479">Metal-binding</keyword>
<dbReference type="EC" id="4.2.1.136" evidence="19"/>
<dbReference type="AlphaFoldDB" id="N2BKH1"/>
<keyword evidence="23" id="KW-1185">Reference proteome</keyword>
<dbReference type="InterPro" id="IPR030677">
    <property type="entry name" value="Nnr"/>
</dbReference>
<evidence type="ECO:0000256" key="12">
    <source>
        <dbReference type="ARBA" id="ARBA00023239"/>
    </source>
</evidence>
<evidence type="ECO:0000256" key="9">
    <source>
        <dbReference type="ARBA" id="ARBA00022958"/>
    </source>
</evidence>
<dbReference type="InterPro" id="IPR000631">
    <property type="entry name" value="CARKD"/>
</dbReference>
<dbReference type="InterPro" id="IPR036652">
    <property type="entry name" value="YjeF_N_dom_sf"/>
</dbReference>
<evidence type="ECO:0000256" key="2">
    <source>
        <dbReference type="ARBA" id="ARBA00000909"/>
    </source>
</evidence>
<evidence type="ECO:0000256" key="1">
    <source>
        <dbReference type="ARBA" id="ARBA00000013"/>
    </source>
</evidence>
<feature type="binding site" evidence="17">
    <location>
        <position position="323"/>
    </location>
    <ligand>
        <name>(6S)-NADPHX</name>
        <dbReference type="ChEBI" id="CHEBI:64076"/>
    </ligand>
</feature>
<dbReference type="Pfam" id="PF01256">
    <property type="entry name" value="Carb_kinase"/>
    <property type="match status" value="1"/>
</dbReference>
<dbReference type="GO" id="GO:0110051">
    <property type="term" value="P:metabolite repair"/>
    <property type="evidence" value="ECO:0007669"/>
    <property type="project" value="TreeGrafter"/>
</dbReference>
<evidence type="ECO:0000313" key="23">
    <source>
        <dbReference type="Proteomes" id="UP000012589"/>
    </source>
</evidence>
<evidence type="ECO:0000256" key="10">
    <source>
        <dbReference type="ARBA" id="ARBA00023027"/>
    </source>
</evidence>
<dbReference type="HOGENOM" id="CLU_024853_4_1_9"/>
<feature type="binding site" evidence="17">
    <location>
        <begin position="411"/>
        <end position="415"/>
    </location>
    <ligand>
        <name>AMP</name>
        <dbReference type="ChEBI" id="CHEBI:456215"/>
    </ligand>
</feature>
<dbReference type="PROSITE" id="PS51385">
    <property type="entry name" value="YJEF_N"/>
    <property type="match status" value="1"/>
</dbReference>
<feature type="binding site" evidence="18">
    <location>
        <begin position="58"/>
        <end position="62"/>
    </location>
    <ligand>
        <name>(6S)-NADPHX</name>
        <dbReference type="ChEBI" id="CHEBI:64076"/>
    </ligand>
</feature>
<dbReference type="Gene3D" id="3.40.1190.20">
    <property type="match status" value="1"/>
</dbReference>
<comment type="caution">
    <text evidence="22">The sequence shown here is derived from an EMBL/GenBank/DDBJ whole genome shotgun (WGS) entry which is preliminary data.</text>
</comment>
<feature type="binding site" evidence="18">
    <location>
        <position position="154"/>
    </location>
    <ligand>
        <name>(6S)-NADPHX</name>
        <dbReference type="ChEBI" id="CHEBI:64076"/>
    </ligand>
</feature>
<feature type="binding site" evidence="18">
    <location>
        <position position="121"/>
    </location>
    <ligand>
        <name>K(+)</name>
        <dbReference type="ChEBI" id="CHEBI:29103"/>
    </ligand>
</feature>
<dbReference type="OrthoDB" id="9806925at2"/>
<feature type="binding site" evidence="17">
    <location>
        <position position="255"/>
    </location>
    <ligand>
        <name>(6S)-NADPHX</name>
        <dbReference type="ChEBI" id="CHEBI:64076"/>
    </ligand>
</feature>
<evidence type="ECO:0000256" key="13">
    <source>
        <dbReference type="ARBA" id="ARBA00023268"/>
    </source>
</evidence>
<evidence type="ECO:0000256" key="7">
    <source>
        <dbReference type="ARBA" id="ARBA00022840"/>
    </source>
</evidence>
<dbReference type="PANTHER" id="PTHR12592">
    <property type="entry name" value="ATP-DEPENDENT (S)-NAD(P)H-HYDRATE DEHYDRATASE FAMILY MEMBER"/>
    <property type="match status" value="1"/>
</dbReference>
<keyword evidence="10 17" id="KW-0520">NAD</keyword>
<dbReference type="Gene3D" id="3.40.50.10260">
    <property type="entry name" value="YjeF N-terminal domain"/>
    <property type="match status" value="1"/>
</dbReference>
<dbReference type="SUPFAM" id="SSF64153">
    <property type="entry name" value="YjeF N-terminal domain-like"/>
    <property type="match status" value="1"/>
</dbReference>
<comment type="similarity">
    <text evidence="18">Belongs to the NnrE/AIBP family.</text>
</comment>
<comment type="subunit">
    <text evidence="17">Homotetramer.</text>
</comment>
<comment type="catalytic activity">
    <reaction evidence="1 18 19">
        <text>(6R)-NADHX = (6S)-NADHX</text>
        <dbReference type="Rhea" id="RHEA:32215"/>
        <dbReference type="ChEBI" id="CHEBI:64074"/>
        <dbReference type="ChEBI" id="CHEBI:64075"/>
        <dbReference type="EC" id="5.1.99.6"/>
    </reaction>
</comment>
<accession>N2BKH1</accession>
<evidence type="ECO:0000256" key="14">
    <source>
        <dbReference type="ARBA" id="ARBA00025153"/>
    </source>
</evidence>
<name>N2BKH1_9FIRM</name>
<dbReference type="PIRSF" id="PIRSF017184">
    <property type="entry name" value="Nnr"/>
    <property type="match status" value="1"/>
</dbReference>
<evidence type="ECO:0000256" key="15">
    <source>
        <dbReference type="ARBA" id="ARBA00048238"/>
    </source>
</evidence>
<comment type="cofactor">
    <cofactor evidence="17">
        <name>Mg(2+)</name>
        <dbReference type="ChEBI" id="CHEBI:18420"/>
    </cofactor>
</comment>
<dbReference type="HAMAP" id="MF_01965">
    <property type="entry name" value="NADHX_dehydratase"/>
    <property type="match status" value="1"/>
</dbReference>
<reference evidence="22 23" key="1">
    <citation type="journal article" date="2014" name="Genome Announc.">
        <title>Draft genome sequences of the altered schaedler flora, a defined bacterial community from gnotobiotic mice.</title>
        <authorList>
            <person name="Wannemuehler M.J."/>
            <person name="Overstreet A.M."/>
            <person name="Ward D.V."/>
            <person name="Phillips G.J."/>
        </authorList>
    </citation>
    <scope>NUCLEOTIDE SEQUENCE [LARGE SCALE GENOMIC DNA]</scope>
    <source>
        <strain evidence="22 23">ASF492</strain>
    </source>
</reference>
<gene>
    <name evidence="17" type="primary">nnrD</name>
    <name evidence="18" type="synonym">nnrE</name>
    <name evidence="22" type="ORF">C823_00385</name>
</gene>
<dbReference type="EC" id="5.1.99.6" evidence="19"/>
<comment type="catalytic activity">
    <reaction evidence="16 17 19">
        <text>(6S)-NADPHX + ADP = AMP + phosphate + NADPH + H(+)</text>
        <dbReference type="Rhea" id="RHEA:32235"/>
        <dbReference type="ChEBI" id="CHEBI:15378"/>
        <dbReference type="ChEBI" id="CHEBI:43474"/>
        <dbReference type="ChEBI" id="CHEBI:57783"/>
        <dbReference type="ChEBI" id="CHEBI:64076"/>
        <dbReference type="ChEBI" id="CHEBI:456215"/>
        <dbReference type="ChEBI" id="CHEBI:456216"/>
        <dbReference type="EC" id="4.2.1.136"/>
    </reaction>
</comment>
<dbReference type="HAMAP" id="MF_01966">
    <property type="entry name" value="NADHX_epimerase"/>
    <property type="match status" value="1"/>
</dbReference>
<evidence type="ECO:0000256" key="6">
    <source>
        <dbReference type="ARBA" id="ARBA00022741"/>
    </source>
</evidence>
<dbReference type="GO" id="GO:0052855">
    <property type="term" value="F:ADP-dependent NAD(P)H-hydrate dehydratase activity"/>
    <property type="evidence" value="ECO:0007669"/>
    <property type="project" value="UniProtKB-UniRule"/>
</dbReference>
<feature type="binding site" evidence="18">
    <location>
        <position position="136"/>
    </location>
    <ligand>
        <name>(6S)-NADPHX</name>
        <dbReference type="ChEBI" id="CHEBI:64076"/>
    </ligand>
</feature>
<sequence length="504" mass="53676">MKRIVNSEEMKFCDSNTIEHFGVPSIVLMERAALCVVAETVKRIPAAGRVLIVCGGGNNGADGLAAARLLYERGYSVAVVQTADNGRRTKENLLQRDILKNYGINITEQIPQQQTFDCVIDALLGVGMNGAPRDIYKRLIRQMNAIRAFRVAVDMPSGVSADDGKAYDPSFDAHLTVTFAYRKAGQLLYPGREKCGTVVTAAIGITDESWLERRPSCFAPEPEDLNRIPKRPPRSNKGTFGRVLVIAGSTNMAGAALFCAQAAYMAGCGLVRLFTPESNRVILQSALPEAILTTYDETQKKVPLQELLAEAITWADVIALGPGLGRSDDACRIVEQVLLTARGPVVADADALNILAGKQELFKKTAATLIVTPHLGEMSGLCGKSVPDIQGSLRSTAEQFAAQHRVICVLKDAVTITAGPSGVRLNTSGCSAMAKGGSGDVLTGIIAALTAQGMEPETAAYIGVYVHGLAGEVTAEQIGSYSVLARDLLQAVGTIFHKLAEESK</sequence>
<dbReference type="NCBIfam" id="TIGR00196">
    <property type="entry name" value="yjeF_cterm"/>
    <property type="match status" value="1"/>
</dbReference>
<evidence type="ECO:0000256" key="16">
    <source>
        <dbReference type="ARBA" id="ARBA00049209"/>
    </source>
</evidence>
<keyword evidence="9 18" id="KW-0630">Potassium</keyword>
<comment type="similarity">
    <text evidence="4 19">In the C-terminal section; belongs to the NnrD/CARKD family.</text>
</comment>
<evidence type="ECO:0000256" key="4">
    <source>
        <dbReference type="ARBA" id="ARBA00009524"/>
    </source>
</evidence>
<comment type="function">
    <text evidence="18">Catalyzes the epimerization of the S- and R-forms of NAD(P)HX, a damaged form of NAD(P)H that is a result of enzymatic or heat-dependent hydration. This is a prerequisite for the S-specific NAD(P)H-hydrate dehydratase to allow the repair of both epimers of NAD(P)HX.</text>
</comment>
<keyword evidence="6 17" id="KW-0547">Nucleotide-binding</keyword>
<feature type="binding site" evidence="18">
    <location>
        <position position="59"/>
    </location>
    <ligand>
        <name>K(+)</name>
        <dbReference type="ChEBI" id="CHEBI:29103"/>
    </ligand>
</feature>
<feature type="domain" description="YjeF C-terminal" evidence="20">
    <location>
        <begin position="220"/>
        <end position="499"/>
    </location>
</feature>
<evidence type="ECO:0000256" key="19">
    <source>
        <dbReference type="PIRNR" id="PIRNR017184"/>
    </source>
</evidence>
<comment type="catalytic activity">
    <reaction evidence="15 17 19">
        <text>(6S)-NADHX + ADP = AMP + phosphate + NADH + H(+)</text>
        <dbReference type="Rhea" id="RHEA:32223"/>
        <dbReference type="ChEBI" id="CHEBI:15378"/>
        <dbReference type="ChEBI" id="CHEBI:43474"/>
        <dbReference type="ChEBI" id="CHEBI:57945"/>
        <dbReference type="ChEBI" id="CHEBI:64074"/>
        <dbReference type="ChEBI" id="CHEBI:456215"/>
        <dbReference type="ChEBI" id="CHEBI:456216"/>
        <dbReference type="EC" id="4.2.1.136"/>
    </reaction>
</comment>
<evidence type="ECO:0000259" key="20">
    <source>
        <dbReference type="PROSITE" id="PS51383"/>
    </source>
</evidence>
<dbReference type="PANTHER" id="PTHR12592:SF0">
    <property type="entry name" value="ATP-DEPENDENT (S)-NAD(P)H-HYDRATE DEHYDRATASE"/>
    <property type="match status" value="1"/>
</dbReference>
<comment type="function">
    <text evidence="17">Catalyzes the dehydration of the S-form of NAD(P)HX at the expense of ADP, which is converted to AMP. Together with NAD(P)HX epimerase, which catalyzes the epimerization of the S- and R-forms, the enzyme allows the repair of both epimers of NAD(P)HX, a damaged form of NAD(P)H that is a result of enzymatic or heat-dependent hydration.</text>
</comment>
<dbReference type="Proteomes" id="UP000012589">
    <property type="component" value="Unassembled WGS sequence"/>
</dbReference>
<feature type="binding site" evidence="18">
    <location>
        <position position="157"/>
    </location>
    <ligand>
        <name>K(+)</name>
        <dbReference type="ChEBI" id="CHEBI:29103"/>
    </ligand>
</feature>
<keyword evidence="7 17" id="KW-0067">ATP-binding</keyword>
<comment type="function">
    <text evidence="14 19">Bifunctional enzyme that catalyzes the epimerization of the S- and R-forms of NAD(P)HX and the dehydration of the S-form of NAD(P)HX at the expense of ADP, which is converted to AMP. This allows the repair of both epimers of NAD(P)HX, a damaged form of NAD(P)H that is a result of enzymatic or heat-dependent hydration.</text>
</comment>
<dbReference type="PROSITE" id="PS01050">
    <property type="entry name" value="YJEF_C_2"/>
    <property type="match status" value="1"/>
</dbReference>
<keyword evidence="13" id="KW-0511">Multifunctional enzyme</keyword>
<dbReference type="eggNOG" id="COG0063">
    <property type="taxonomic scope" value="Bacteria"/>
</dbReference>
<evidence type="ECO:0000256" key="3">
    <source>
        <dbReference type="ARBA" id="ARBA00006001"/>
    </source>
</evidence>
<comment type="similarity">
    <text evidence="17">Belongs to the NnrD/CARKD family.</text>
</comment>
<dbReference type="eggNOG" id="COG0062">
    <property type="taxonomic scope" value="Bacteria"/>
</dbReference>
<evidence type="ECO:0000313" key="22">
    <source>
        <dbReference type="EMBL" id="EMZ37319.1"/>
    </source>
</evidence>
<keyword evidence="12 17" id="KW-0456">Lyase</keyword>
<dbReference type="InterPro" id="IPR029056">
    <property type="entry name" value="Ribokinase-like"/>
</dbReference>
<dbReference type="SUPFAM" id="SSF53613">
    <property type="entry name" value="Ribokinase-like"/>
    <property type="match status" value="1"/>
</dbReference>
<dbReference type="STRING" id="1235802.C823_00385"/>
<organism evidence="22 23">
    <name type="scientific">Eubacterium plexicaudatum ASF492</name>
    <dbReference type="NCBI Taxonomy" id="1235802"/>
    <lineage>
        <taxon>Bacteria</taxon>
        <taxon>Bacillati</taxon>
        <taxon>Bacillota</taxon>
        <taxon>Clostridia</taxon>
        <taxon>Eubacteriales</taxon>
        <taxon>Eubacteriaceae</taxon>
        <taxon>Eubacterium</taxon>
    </lineage>
</organism>
<feature type="domain" description="YjeF N-terminal" evidence="21">
    <location>
        <begin position="10"/>
        <end position="211"/>
    </location>
</feature>
<keyword evidence="11 18" id="KW-0413">Isomerase</keyword>
<evidence type="ECO:0000256" key="5">
    <source>
        <dbReference type="ARBA" id="ARBA00022723"/>
    </source>
</evidence>
<feature type="binding site" evidence="18">
    <location>
        <begin position="125"/>
        <end position="131"/>
    </location>
    <ligand>
        <name>(6S)-NADPHX</name>
        <dbReference type="ChEBI" id="CHEBI:64076"/>
    </ligand>
</feature>
<dbReference type="GO" id="GO:0046872">
    <property type="term" value="F:metal ion binding"/>
    <property type="evidence" value="ECO:0007669"/>
    <property type="project" value="UniProtKB-UniRule"/>
</dbReference>
<dbReference type="Pfam" id="PF03853">
    <property type="entry name" value="YjeF_N"/>
    <property type="match status" value="1"/>
</dbReference>
<evidence type="ECO:0000256" key="11">
    <source>
        <dbReference type="ARBA" id="ARBA00023235"/>
    </source>
</evidence>
<evidence type="ECO:0000256" key="8">
    <source>
        <dbReference type="ARBA" id="ARBA00022857"/>
    </source>
</evidence>
<dbReference type="EMBL" id="AQFT01000012">
    <property type="protein sequence ID" value="EMZ37319.1"/>
    <property type="molecule type" value="Genomic_DNA"/>
</dbReference>
<comment type="cofactor">
    <cofactor evidence="18 19">
        <name>K(+)</name>
        <dbReference type="ChEBI" id="CHEBI:29103"/>
    </cofactor>
    <text evidence="18 19">Binds 1 potassium ion per subunit.</text>
</comment>
<dbReference type="NCBIfam" id="TIGR00197">
    <property type="entry name" value="yjeF_nterm"/>
    <property type="match status" value="1"/>
</dbReference>
<feature type="binding site" evidence="17">
    <location>
        <position position="439"/>
    </location>
    <ligand>
        <name>AMP</name>
        <dbReference type="ChEBI" id="CHEBI:456215"/>
    </ligand>
</feature>
<dbReference type="PATRIC" id="fig|1235802.3.peg.407"/>
<evidence type="ECO:0000259" key="21">
    <source>
        <dbReference type="PROSITE" id="PS51385"/>
    </source>
</evidence>
<dbReference type="PROSITE" id="PS51383">
    <property type="entry name" value="YJEF_C_3"/>
    <property type="match status" value="1"/>
</dbReference>
<keyword evidence="8 17" id="KW-0521">NADP</keyword>
<comment type="catalytic activity">
    <reaction evidence="2 18 19">
        <text>(6R)-NADPHX = (6S)-NADPHX</text>
        <dbReference type="Rhea" id="RHEA:32227"/>
        <dbReference type="ChEBI" id="CHEBI:64076"/>
        <dbReference type="ChEBI" id="CHEBI:64077"/>
        <dbReference type="EC" id="5.1.99.6"/>
    </reaction>
</comment>
<feature type="binding site" evidence="17">
    <location>
        <position position="440"/>
    </location>
    <ligand>
        <name>(6S)-NADPHX</name>
        <dbReference type="ChEBI" id="CHEBI:64076"/>
    </ligand>
</feature>
<dbReference type="GO" id="GO:0052856">
    <property type="term" value="F:NAD(P)HX epimerase activity"/>
    <property type="evidence" value="ECO:0007669"/>
    <property type="project" value="UniProtKB-UniRule"/>
</dbReference>
<dbReference type="CDD" id="cd01171">
    <property type="entry name" value="YXKO-related"/>
    <property type="match status" value="1"/>
</dbReference>
<feature type="binding site" evidence="17">
    <location>
        <position position="374"/>
    </location>
    <ligand>
        <name>(6S)-NADPHX</name>
        <dbReference type="ChEBI" id="CHEBI:64076"/>
    </ligand>
</feature>
<evidence type="ECO:0000256" key="17">
    <source>
        <dbReference type="HAMAP-Rule" id="MF_01965"/>
    </source>
</evidence>
<proteinExistence type="inferred from homology"/>